<organism evidence="1 2">
    <name type="scientific">Dendrobium chrysotoxum</name>
    <name type="common">Orchid</name>
    <dbReference type="NCBI Taxonomy" id="161865"/>
    <lineage>
        <taxon>Eukaryota</taxon>
        <taxon>Viridiplantae</taxon>
        <taxon>Streptophyta</taxon>
        <taxon>Embryophyta</taxon>
        <taxon>Tracheophyta</taxon>
        <taxon>Spermatophyta</taxon>
        <taxon>Magnoliopsida</taxon>
        <taxon>Liliopsida</taxon>
        <taxon>Asparagales</taxon>
        <taxon>Orchidaceae</taxon>
        <taxon>Epidendroideae</taxon>
        <taxon>Malaxideae</taxon>
        <taxon>Dendrobiinae</taxon>
        <taxon>Dendrobium</taxon>
    </lineage>
</organism>
<gene>
    <name evidence="1" type="ORF">IEQ34_026703</name>
</gene>
<accession>A0AAV7FLP5</accession>
<keyword evidence="2" id="KW-1185">Reference proteome</keyword>
<protein>
    <submittedName>
        <fullName evidence="1">Uncharacterized protein</fullName>
    </submittedName>
</protein>
<evidence type="ECO:0000313" key="1">
    <source>
        <dbReference type="EMBL" id="KAH0435001.1"/>
    </source>
</evidence>
<evidence type="ECO:0000313" key="2">
    <source>
        <dbReference type="Proteomes" id="UP000775213"/>
    </source>
</evidence>
<reference evidence="1 2" key="1">
    <citation type="journal article" date="2021" name="Hortic Res">
        <title>Chromosome-scale assembly of the Dendrobium chrysotoxum genome enhances the understanding of orchid evolution.</title>
        <authorList>
            <person name="Zhang Y."/>
            <person name="Zhang G.Q."/>
            <person name="Zhang D."/>
            <person name="Liu X.D."/>
            <person name="Xu X.Y."/>
            <person name="Sun W.H."/>
            <person name="Yu X."/>
            <person name="Zhu X."/>
            <person name="Wang Z.W."/>
            <person name="Zhao X."/>
            <person name="Zhong W.Y."/>
            <person name="Chen H."/>
            <person name="Yin W.L."/>
            <person name="Huang T."/>
            <person name="Niu S.C."/>
            <person name="Liu Z.J."/>
        </authorList>
    </citation>
    <scope>NUCLEOTIDE SEQUENCE [LARGE SCALE GENOMIC DNA]</scope>
    <source>
        <strain evidence="1">Lindl</strain>
    </source>
</reference>
<proteinExistence type="predicted"/>
<dbReference type="AlphaFoldDB" id="A0AAV7FLP5"/>
<name>A0AAV7FLP5_DENCH</name>
<dbReference type="EMBL" id="JAGFBR010000777">
    <property type="protein sequence ID" value="KAH0435001.1"/>
    <property type="molecule type" value="Genomic_DNA"/>
</dbReference>
<dbReference type="Proteomes" id="UP000775213">
    <property type="component" value="Unassembled WGS sequence"/>
</dbReference>
<sequence length="259" mass="29025">MEGRFSSMESHFGNMEGMMKTLIDIQSKISPATSRADWKGKKVRDDDEVESVFPQGSPRGIPRGEASREEQRGFFFFSCFYVQAIPTLKLLRPREDPSSFTSQFSFSSTPLAAPFPCPSLTTRLHVHPQLLYRETPLFHARKQALFIPLVRIQQKPTSSSPPLSSVFFISVVNLPSKQQLLLRILPQPTTKSDAIFTIRDKSQPVHSPLFALIVLYPLGHRQITVLSTELAWRSVCCEVAGEGSSESFDGTVYKGIYGP</sequence>
<comment type="caution">
    <text evidence="1">The sequence shown here is derived from an EMBL/GenBank/DDBJ whole genome shotgun (WGS) entry which is preliminary data.</text>
</comment>